<dbReference type="OrthoDB" id="495728at2"/>
<evidence type="ECO:0000313" key="6">
    <source>
        <dbReference type="Proteomes" id="UP000285120"/>
    </source>
</evidence>
<comment type="pathway">
    <text evidence="1">Siderophore biosynthesis.</text>
</comment>
<name>A0A419V741_9BACL</name>
<dbReference type="Proteomes" id="UP000285120">
    <property type="component" value="Unassembled WGS sequence"/>
</dbReference>
<evidence type="ECO:0000259" key="4">
    <source>
        <dbReference type="Pfam" id="PF06276"/>
    </source>
</evidence>
<accession>A0A419V741</accession>
<dbReference type="Pfam" id="PF04183">
    <property type="entry name" value="IucA_IucC"/>
    <property type="match status" value="1"/>
</dbReference>
<dbReference type="Gene3D" id="3.30.310.280">
    <property type="match status" value="1"/>
</dbReference>
<sequence length="592" mass="68468">MKHEASISTHIQPHLWEEANRRLTAKMLQEFMYEDMIHPESGEGHWRKLAAGASTYWFQAVPRLFDSYTVKPDSLYKEPETEPIRAVSFLLELQQMLPMSSNTVGHLIKEYQHTLLADCHLLARPVKAEAITEMDYSELEGEMSGHPWITYNKGRIGFNHEDYLQYAPEQKQNVRLHWIAVQSDLAHVQQLEHIHTSSFLEDECGSAKWKEFEHKLEAYELNPADYVFLPVHPWQWENVLITAFAEEIAMRRIVPLGDGEDLYLPQQSVRTFVNQTDKEKYHVKLPMSILNTLVYRGLPGERTRIAPEVTAFIKRIWEKDEFLHTTCGLYLLGEEVSIHVDNPAYESVEGIPYQYKEMLGAIWRESIYKALEPGEQAVTLASLLHRDTFGTSLVSVWMKQSGLSAEEWTAALHQAVLPPLLHYLYQYGTVFSPHGQNTIVVLENGRPKRLIMKDFVDDVNISDQPLPELTSISTRMKTVLRSEPPEGLVQFVFTGLFICHYRYLAELLEEDNLLGETGFWSSVKTVIVDYQKRFPELKERFELFDLLQPELTKLCLNRNRMIDYGYEDSDDRPHASEYGKVHNALADVPVLN</sequence>
<evidence type="ECO:0000256" key="2">
    <source>
        <dbReference type="ARBA" id="ARBA00007832"/>
    </source>
</evidence>
<dbReference type="Pfam" id="PF06276">
    <property type="entry name" value="FhuF"/>
    <property type="match status" value="1"/>
</dbReference>
<organism evidence="5 6">
    <name type="scientific">Sinobaca qinghaiensis</name>
    <dbReference type="NCBI Taxonomy" id="342944"/>
    <lineage>
        <taxon>Bacteria</taxon>
        <taxon>Bacillati</taxon>
        <taxon>Bacillota</taxon>
        <taxon>Bacilli</taxon>
        <taxon>Bacillales</taxon>
        <taxon>Sporolactobacillaceae</taxon>
        <taxon>Sinobaca</taxon>
    </lineage>
</organism>
<dbReference type="Gene3D" id="6.10.250.3370">
    <property type="match status" value="1"/>
</dbReference>
<dbReference type="InterPro" id="IPR007310">
    <property type="entry name" value="Aerobactin_biosyn_IucA/IucC_N"/>
</dbReference>
<dbReference type="PANTHER" id="PTHR34384">
    <property type="entry name" value="L-2,3-DIAMINOPROPANOATE--CITRATE LIGASE"/>
    <property type="match status" value="1"/>
</dbReference>
<evidence type="ECO:0000313" key="5">
    <source>
        <dbReference type="EMBL" id="RKD75872.1"/>
    </source>
</evidence>
<evidence type="ECO:0000256" key="1">
    <source>
        <dbReference type="ARBA" id="ARBA00004924"/>
    </source>
</evidence>
<proteinExistence type="inferred from homology"/>
<dbReference type="AlphaFoldDB" id="A0A419V741"/>
<comment type="similarity">
    <text evidence="2">Belongs to the IucA/IucC family.</text>
</comment>
<feature type="domain" description="Aerobactin siderophore biosynthesis IucA/IucC-like C-terminal" evidence="4">
    <location>
        <begin position="406"/>
        <end position="566"/>
    </location>
</feature>
<keyword evidence="6" id="KW-1185">Reference proteome</keyword>
<dbReference type="PANTHER" id="PTHR34384:SF6">
    <property type="entry name" value="STAPHYLOFERRIN B SYNTHASE"/>
    <property type="match status" value="1"/>
</dbReference>
<dbReference type="Gene3D" id="1.10.510.40">
    <property type="match status" value="1"/>
</dbReference>
<reference evidence="5 6" key="1">
    <citation type="submission" date="2018-09" db="EMBL/GenBank/DDBJ databases">
        <title>Genomic Encyclopedia of Archaeal and Bacterial Type Strains, Phase II (KMG-II): from individual species to whole genera.</title>
        <authorList>
            <person name="Goeker M."/>
        </authorList>
    </citation>
    <scope>NUCLEOTIDE SEQUENCE [LARGE SCALE GENOMIC DNA]</scope>
    <source>
        <strain evidence="5 6">DSM 17008</strain>
    </source>
</reference>
<dbReference type="GO" id="GO:0016881">
    <property type="term" value="F:acid-amino acid ligase activity"/>
    <property type="evidence" value="ECO:0007669"/>
    <property type="project" value="UniProtKB-ARBA"/>
</dbReference>
<feature type="domain" description="Aerobactin siderophore biosynthesis IucA/IucC N-terminal" evidence="3">
    <location>
        <begin position="135"/>
        <end position="385"/>
    </location>
</feature>
<evidence type="ECO:0000259" key="3">
    <source>
        <dbReference type="Pfam" id="PF04183"/>
    </source>
</evidence>
<dbReference type="InterPro" id="IPR037455">
    <property type="entry name" value="LucA/IucC-like"/>
</dbReference>
<dbReference type="InterPro" id="IPR022770">
    <property type="entry name" value="IucA/IucC-like_C"/>
</dbReference>
<dbReference type="RefSeq" id="WP_120191301.1">
    <property type="nucleotide sequence ID" value="NZ_RAPK01000006.1"/>
</dbReference>
<dbReference type="EMBL" id="RAPK01000006">
    <property type="protein sequence ID" value="RKD75872.1"/>
    <property type="molecule type" value="Genomic_DNA"/>
</dbReference>
<comment type="caution">
    <text evidence="5">The sequence shown here is derived from an EMBL/GenBank/DDBJ whole genome shotgun (WGS) entry which is preliminary data.</text>
</comment>
<gene>
    <name evidence="5" type="ORF">ATL39_0082</name>
</gene>
<dbReference type="GO" id="GO:0019290">
    <property type="term" value="P:siderophore biosynthetic process"/>
    <property type="evidence" value="ECO:0007669"/>
    <property type="project" value="InterPro"/>
</dbReference>
<protein>
    <submittedName>
        <fullName evidence="5">Siderophore synthetase component</fullName>
    </submittedName>
</protein>